<dbReference type="InterPro" id="IPR006500">
    <property type="entry name" value="Helicase_put_C_phage/plasmid"/>
</dbReference>
<dbReference type="GO" id="GO:0016787">
    <property type="term" value="F:hydrolase activity"/>
    <property type="evidence" value="ECO:0007669"/>
    <property type="project" value="UniProtKB-KW"/>
</dbReference>
<evidence type="ECO:0000256" key="2">
    <source>
        <dbReference type="ARBA" id="ARBA00022801"/>
    </source>
</evidence>
<accession>A0A1H0XPZ7</accession>
<dbReference type="SMART" id="SM00885">
    <property type="entry name" value="D5_N"/>
    <property type="match status" value="1"/>
</dbReference>
<feature type="domain" description="SF3 helicase" evidence="4">
    <location>
        <begin position="522"/>
        <end position="680"/>
    </location>
</feature>
<keyword evidence="2" id="KW-0378">Hydrolase</keyword>
<name>A0A1H0XPZ7_9MICO</name>
<organism evidence="5 6">
    <name type="scientific">Leucobacter chromiiresistens</name>
    <dbReference type="NCBI Taxonomy" id="1079994"/>
    <lineage>
        <taxon>Bacteria</taxon>
        <taxon>Bacillati</taxon>
        <taxon>Actinomycetota</taxon>
        <taxon>Actinomycetes</taxon>
        <taxon>Micrococcales</taxon>
        <taxon>Microbacteriaceae</taxon>
        <taxon>Leucobacter</taxon>
    </lineage>
</organism>
<dbReference type="NCBIfam" id="TIGR01613">
    <property type="entry name" value="primase_Cterm"/>
    <property type="match status" value="1"/>
</dbReference>
<dbReference type="InterPro" id="IPR045455">
    <property type="entry name" value="NrS-1_pol-like_helicase"/>
</dbReference>
<dbReference type="InterPro" id="IPR014818">
    <property type="entry name" value="Phage/plasmid_primase_P4_C"/>
</dbReference>
<dbReference type="PANTHER" id="PTHR35372:SF2">
    <property type="entry name" value="SF3 HELICASE DOMAIN-CONTAINING PROTEIN"/>
    <property type="match status" value="1"/>
</dbReference>
<keyword evidence="1" id="KW-0547">Nucleotide-binding</keyword>
<dbReference type="Pfam" id="PF08706">
    <property type="entry name" value="D5_N"/>
    <property type="match status" value="1"/>
</dbReference>
<dbReference type="SUPFAM" id="SSF56747">
    <property type="entry name" value="Prim-pol domain"/>
    <property type="match status" value="1"/>
</dbReference>
<evidence type="ECO:0000256" key="3">
    <source>
        <dbReference type="ARBA" id="ARBA00022840"/>
    </source>
</evidence>
<dbReference type="EMBL" id="FNKB01000001">
    <property type="protein sequence ID" value="SDQ05028.1"/>
    <property type="molecule type" value="Genomic_DNA"/>
</dbReference>
<dbReference type="InterPro" id="IPR027417">
    <property type="entry name" value="P-loop_NTPase"/>
</dbReference>
<dbReference type="OrthoDB" id="9763644at2"/>
<dbReference type="RefSeq" id="WP_010156226.1">
    <property type="nucleotide sequence ID" value="NZ_FNKB01000001.1"/>
</dbReference>
<dbReference type="STRING" id="1079994.SAMN04488565_0036"/>
<evidence type="ECO:0000256" key="1">
    <source>
        <dbReference type="ARBA" id="ARBA00022741"/>
    </source>
</evidence>
<reference evidence="5 6" key="1">
    <citation type="submission" date="2016-10" db="EMBL/GenBank/DDBJ databases">
        <authorList>
            <person name="de Groot N.N."/>
        </authorList>
    </citation>
    <scope>NUCLEOTIDE SEQUENCE [LARGE SCALE GENOMIC DNA]</scope>
    <source>
        <strain evidence="5 6">DSM 22788</strain>
    </source>
</reference>
<evidence type="ECO:0000313" key="5">
    <source>
        <dbReference type="EMBL" id="SDQ05028.1"/>
    </source>
</evidence>
<dbReference type="AlphaFoldDB" id="A0A1H0XPZ7"/>
<dbReference type="InterPro" id="IPR015330">
    <property type="entry name" value="DNA_primase/pol_bifunc_N"/>
</dbReference>
<dbReference type="GO" id="GO:0005524">
    <property type="term" value="F:ATP binding"/>
    <property type="evidence" value="ECO:0007669"/>
    <property type="project" value="UniProtKB-KW"/>
</dbReference>
<evidence type="ECO:0000259" key="4">
    <source>
        <dbReference type="PROSITE" id="PS51206"/>
    </source>
</evidence>
<gene>
    <name evidence="5" type="ORF">SAMN04488565_0036</name>
</gene>
<dbReference type="Gene3D" id="3.40.50.300">
    <property type="entry name" value="P-loop containing nucleotide triphosphate hydrolases"/>
    <property type="match status" value="1"/>
</dbReference>
<proteinExistence type="predicted"/>
<dbReference type="SMART" id="SM00943">
    <property type="entry name" value="Prim-Pol"/>
    <property type="match status" value="1"/>
</dbReference>
<dbReference type="Gene3D" id="3.30.720.160">
    <property type="entry name" value="Bifunctional DNA primase/polymerase, N-terminal"/>
    <property type="match status" value="1"/>
</dbReference>
<dbReference type="Pfam" id="PF09250">
    <property type="entry name" value="Prim-Pol"/>
    <property type="match status" value="1"/>
</dbReference>
<keyword evidence="3" id="KW-0067">ATP-binding</keyword>
<dbReference type="Proteomes" id="UP000182690">
    <property type="component" value="Unassembled WGS sequence"/>
</dbReference>
<dbReference type="PROSITE" id="PS51206">
    <property type="entry name" value="SF3_HELICASE_1"/>
    <property type="match status" value="1"/>
</dbReference>
<dbReference type="InterPro" id="IPR051620">
    <property type="entry name" value="ORF904-like_C"/>
</dbReference>
<dbReference type="eggNOG" id="COG3378">
    <property type="taxonomic scope" value="Bacteria"/>
</dbReference>
<evidence type="ECO:0000313" key="6">
    <source>
        <dbReference type="Proteomes" id="UP000182690"/>
    </source>
</evidence>
<sequence length="821" mass="90305">MTYAATVAELFQAGISVVPVATDGTKRPAIAWKQYTQQRADIDQLDAWFMREGTTVGVGLITGRISGALEMLELEGRAAHRVPELKALADATGLTELWDRITTGWFELSPSGGVHWFYRLANADVPGNTKLAAGPDRITLAETRGEGGFVVAAPTGGTAHPSGKAWMRLAGGPATVPTITSDEREQLHALIRTIDETVDTTPTQPNGPVAAIWSTYQQHDGDITPGDDFEQKTDWADILTPHGWTLIHQRGNLRYWCRPGKKDGISASTGRADDRDRLYVFTSSTAFEPETPYTKFGAYALLEHGGDHAAAAKQLAADGHGHRAPRPLAPARHLTAVPRAGELAVIDHSNTVTAPAPSPLVGSDSADLTDAGNARLLAADYTSQLRFIPDAGRWAEWTGTRWEWAPDDAPALQAALDIADRLPTDNDQIRKHRVRSLSTRALTNVVRLARALPTMRTAAAEFDTHPWQLNTPGGVVDLTTGAVTPATPHLYHSKQTSVAPDPERPTPLWTRFLHTTFGDDEPMITYVQRLAGLSLAGTVVEHILPFLHGAGGNGKTVYLETLTTLLGDYATEAPHGFLLAGRDRHETELASLQGRRFVVAAEINEGTRFDEAKVKALTGGDKITARFMRQDFFTFNPSHTLWLMGNNQPKVESGGNSFWRRLRLIPFTRIIPESERIENLQQRLVDEEGPGILAWLIQGCVDYVANGVREPDSVRAATATYQQEEDHLARFIEDRCILGGGEHARIQTSELRRVYDQWCRDENERELSGQSFGRQLRQKFDIDVAKSNGRRYYTGLMLAEHEAESDDQSQGGLFGTHWADR</sequence>
<dbReference type="PANTHER" id="PTHR35372">
    <property type="entry name" value="ATP BINDING PROTEIN-RELATED"/>
    <property type="match status" value="1"/>
</dbReference>
<dbReference type="Pfam" id="PF19263">
    <property type="entry name" value="DUF5906"/>
    <property type="match status" value="1"/>
</dbReference>
<protein>
    <submittedName>
        <fullName evidence="5">Phage/plasmid primase, P4 family, C-terminal domain-containing protein</fullName>
    </submittedName>
</protein>
<dbReference type="SUPFAM" id="SSF52540">
    <property type="entry name" value="P-loop containing nucleoside triphosphate hydrolases"/>
    <property type="match status" value="1"/>
</dbReference>
<dbReference type="InterPro" id="IPR014015">
    <property type="entry name" value="Helicase_SF3_DNA-vir"/>
</dbReference>